<feature type="signal peptide" evidence="1">
    <location>
        <begin position="1"/>
        <end position="32"/>
    </location>
</feature>
<gene>
    <name evidence="2" type="ORF">GCM10025783_30210</name>
</gene>
<organism evidence="2 3">
    <name type="scientific">Amnibacterium soli</name>
    <dbReference type="NCBI Taxonomy" id="1282736"/>
    <lineage>
        <taxon>Bacteria</taxon>
        <taxon>Bacillati</taxon>
        <taxon>Actinomycetota</taxon>
        <taxon>Actinomycetes</taxon>
        <taxon>Micrococcales</taxon>
        <taxon>Microbacteriaceae</taxon>
        <taxon>Amnibacterium</taxon>
    </lineage>
</organism>
<proteinExistence type="predicted"/>
<evidence type="ECO:0008006" key="4">
    <source>
        <dbReference type="Google" id="ProtNLM"/>
    </source>
</evidence>
<protein>
    <recommendedName>
        <fullName evidence="4">Peptidase M23</fullName>
    </recommendedName>
</protein>
<keyword evidence="1" id="KW-0732">Signal</keyword>
<reference evidence="3" key="1">
    <citation type="journal article" date="2019" name="Int. J. Syst. Evol. Microbiol.">
        <title>The Global Catalogue of Microorganisms (GCM) 10K type strain sequencing project: providing services to taxonomists for standard genome sequencing and annotation.</title>
        <authorList>
            <consortium name="The Broad Institute Genomics Platform"/>
            <consortium name="The Broad Institute Genome Sequencing Center for Infectious Disease"/>
            <person name="Wu L."/>
            <person name="Ma J."/>
        </authorList>
    </citation>
    <scope>NUCLEOTIDE SEQUENCE [LARGE SCALE GENOMIC DNA]</scope>
    <source>
        <strain evidence="3">JCM 19015</strain>
    </source>
</reference>
<feature type="chain" id="PRO_5047241290" description="Peptidase M23" evidence="1">
    <location>
        <begin position="33"/>
        <end position="388"/>
    </location>
</feature>
<evidence type="ECO:0000313" key="3">
    <source>
        <dbReference type="Proteomes" id="UP001500121"/>
    </source>
</evidence>
<accession>A0ABP8ZGB4</accession>
<dbReference type="EMBL" id="BAABLP010000007">
    <property type="protein sequence ID" value="GAA4755002.1"/>
    <property type="molecule type" value="Genomic_DNA"/>
</dbReference>
<comment type="caution">
    <text evidence="2">The sequence shown here is derived from an EMBL/GenBank/DDBJ whole genome shotgun (WGS) entry which is preliminary data.</text>
</comment>
<evidence type="ECO:0000313" key="2">
    <source>
        <dbReference type="EMBL" id="GAA4755002.1"/>
    </source>
</evidence>
<evidence type="ECO:0000256" key="1">
    <source>
        <dbReference type="SAM" id="SignalP"/>
    </source>
</evidence>
<sequence>MVMRTGFVLAPVVAVALLLWVLFFGTAAPAQAACSGASTGPIDAKTIPASARLRGFGHDQLVNAAAIANAASALGLDGAGQALGIQAAIGEVSLVNIDYGDGAINPDGSVADSIGLFQQQHWWGSVAERMNPTSSATLFYKRLITVHGWEQLAPTLAINRVQGNADPYYYAQFGGQAAAILAYFRSLSSTVTTAAPSTSAAAPADTPTSDVSEAACAVSGDARQLAGDLVKQMDAGRLTLLEPRYADEIRHVADGTASAMCGLDPRVLQIITLALQQFHTVGVSDLNRQCTGSLLGAGTGSAHWINGGGEAVDFYSLGGSALTGGDGKSMTFLHALAPLMPTGARAGQVECRTPVVLPNMTQFSDTCDHLHLDVAFTDGKPLNLPAGS</sequence>
<name>A0ABP8ZGB4_9MICO</name>
<keyword evidence="3" id="KW-1185">Reference proteome</keyword>
<dbReference type="Proteomes" id="UP001500121">
    <property type="component" value="Unassembled WGS sequence"/>
</dbReference>